<comment type="caution">
    <text evidence="10">The sequence shown here is derived from an EMBL/GenBank/DDBJ whole genome shotgun (WGS) entry which is preliminary data.</text>
</comment>
<gene>
    <name evidence="10" type="ORF">CYMTET_6066</name>
</gene>
<protein>
    <recommendedName>
        <fullName evidence="9">Dihydroorotase, mitochondrial</fullName>
        <ecNumber evidence="3">3.5.2.3</ecNumber>
    </recommendedName>
</protein>
<dbReference type="GO" id="GO:0004151">
    <property type="term" value="F:dihydroorotase activity"/>
    <property type="evidence" value="ECO:0007669"/>
    <property type="project" value="UniProtKB-EC"/>
</dbReference>
<evidence type="ECO:0000256" key="8">
    <source>
        <dbReference type="ARBA" id="ARBA00048492"/>
    </source>
</evidence>
<keyword evidence="7" id="KW-0665">Pyrimidine biosynthesis</keyword>
<dbReference type="InterPro" id="IPR032466">
    <property type="entry name" value="Metal_Hydrolase"/>
</dbReference>
<dbReference type="GO" id="GO:0009507">
    <property type="term" value="C:chloroplast"/>
    <property type="evidence" value="ECO:0007669"/>
    <property type="project" value="TreeGrafter"/>
</dbReference>
<evidence type="ECO:0000256" key="2">
    <source>
        <dbReference type="ARBA" id="ARBA00005631"/>
    </source>
</evidence>
<name>A0AAE0GY08_9CHLO</name>
<dbReference type="EMBL" id="LGRX02001295">
    <property type="protein sequence ID" value="KAK3286379.1"/>
    <property type="molecule type" value="Genomic_DNA"/>
</dbReference>
<dbReference type="InterPro" id="IPR004721">
    <property type="entry name" value="DHOdimr"/>
</dbReference>
<evidence type="ECO:0000256" key="1">
    <source>
        <dbReference type="ARBA" id="ARBA00004880"/>
    </source>
</evidence>
<dbReference type="PANTHER" id="PTHR43137:SF1">
    <property type="entry name" value="DIHYDROOROTASE"/>
    <property type="match status" value="1"/>
</dbReference>
<sequence>MKSVNRHACKHLSKILPSKQTGSVCTSHCRRRPQISASQGIRGAATSPSSLSSDVVKRLTITQPDDWHLHVRNDATLKAVVPHTARVFGRAIIMPNLNPPVRTTSQALEYQRQVLDAVPEGSDFQPLMTLYLTDDTTPEDVRAAVDSGIVAAFKLYPAGATTNSSAGVTDLNRCKDTLEAMAELGLPLCVHGEVTDPEIDIFDREKVFLDRKLAPLQAAIPSLKVILEHVTTADAVDYVVNGTENIAATMTPQHLLFNRGAIFQGGLRPHMYCLPILKRERHREALLAAATSGSTKFFLGTDSAPHPKHAKECGCGCAGIFSAHAALPLYAVAFEQAGALDKLEGFASLNGPAYYKRPVNSRKVTLVRDDWDVPDEMDLGGGNTVVPLWAGQVMPWRVQVEP</sequence>
<dbReference type="CDD" id="cd01294">
    <property type="entry name" value="DHOase"/>
    <property type="match status" value="1"/>
</dbReference>
<dbReference type="NCBIfam" id="TIGR00856">
    <property type="entry name" value="pyrC_dimer"/>
    <property type="match status" value="1"/>
</dbReference>
<dbReference type="EC" id="3.5.2.3" evidence="3"/>
<dbReference type="PANTHER" id="PTHR43137">
    <property type="entry name" value="DIHYDROOROTASE"/>
    <property type="match status" value="1"/>
</dbReference>
<evidence type="ECO:0000256" key="4">
    <source>
        <dbReference type="ARBA" id="ARBA00022723"/>
    </source>
</evidence>
<dbReference type="AlphaFoldDB" id="A0AAE0GY08"/>
<dbReference type="FunFam" id="3.20.20.140:FF:000006">
    <property type="entry name" value="Dihydroorotase"/>
    <property type="match status" value="1"/>
</dbReference>
<dbReference type="GO" id="GO:0046872">
    <property type="term" value="F:metal ion binding"/>
    <property type="evidence" value="ECO:0007669"/>
    <property type="project" value="UniProtKB-KW"/>
</dbReference>
<organism evidence="10 11">
    <name type="scientific">Cymbomonas tetramitiformis</name>
    <dbReference type="NCBI Taxonomy" id="36881"/>
    <lineage>
        <taxon>Eukaryota</taxon>
        <taxon>Viridiplantae</taxon>
        <taxon>Chlorophyta</taxon>
        <taxon>Pyramimonadophyceae</taxon>
        <taxon>Pyramimonadales</taxon>
        <taxon>Pyramimonadaceae</taxon>
        <taxon>Cymbomonas</taxon>
    </lineage>
</organism>
<proteinExistence type="inferred from homology"/>
<dbReference type="InterPro" id="IPR002195">
    <property type="entry name" value="Dihydroorotase_CS"/>
</dbReference>
<dbReference type="PROSITE" id="PS00483">
    <property type="entry name" value="DIHYDROOROTASE_2"/>
    <property type="match status" value="1"/>
</dbReference>
<accession>A0AAE0GY08</accession>
<dbReference type="SUPFAM" id="SSF51556">
    <property type="entry name" value="Metallo-dependent hydrolases"/>
    <property type="match status" value="1"/>
</dbReference>
<comment type="pathway">
    <text evidence="1">Pyrimidine metabolism; UMP biosynthesis via de novo pathway; (S)-dihydroorotate from bicarbonate: step 3/3.</text>
</comment>
<reference evidence="10 11" key="1">
    <citation type="journal article" date="2015" name="Genome Biol. Evol.">
        <title>Comparative Genomics of a Bacterivorous Green Alga Reveals Evolutionary Causalities and Consequences of Phago-Mixotrophic Mode of Nutrition.</title>
        <authorList>
            <person name="Burns J.A."/>
            <person name="Paasch A."/>
            <person name="Narechania A."/>
            <person name="Kim E."/>
        </authorList>
    </citation>
    <scope>NUCLEOTIDE SEQUENCE [LARGE SCALE GENOMIC DNA]</scope>
    <source>
        <strain evidence="10 11">PLY_AMNH</strain>
    </source>
</reference>
<dbReference type="GO" id="GO:0006207">
    <property type="term" value="P:'de novo' pyrimidine nucleobase biosynthetic process"/>
    <property type="evidence" value="ECO:0007669"/>
    <property type="project" value="TreeGrafter"/>
</dbReference>
<evidence type="ECO:0000313" key="10">
    <source>
        <dbReference type="EMBL" id="KAK3286379.1"/>
    </source>
</evidence>
<evidence type="ECO:0000256" key="5">
    <source>
        <dbReference type="ARBA" id="ARBA00022801"/>
    </source>
</evidence>
<comment type="catalytic activity">
    <reaction evidence="8">
        <text>(S)-dihydroorotate + H2O = N-carbamoyl-L-aspartate + H(+)</text>
        <dbReference type="Rhea" id="RHEA:24296"/>
        <dbReference type="ChEBI" id="CHEBI:15377"/>
        <dbReference type="ChEBI" id="CHEBI:15378"/>
        <dbReference type="ChEBI" id="CHEBI:30864"/>
        <dbReference type="ChEBI" id="CHEBI:32814"/>
        <dbReference type="EC" id="3.5.2.3"/>
    </reaction>
</comment>
<dbReference type="Proteomes" id="UP001190700">
    <property type="component" value="Unassembled WGS sequence"/>
</dbReference>
<comment type="similarity">
    <text evidence="2">Belongs to the metallo-dependent hydrolases superfamily. DHOase family. Class II DHOase subfamily.</text>
</comment>
<evidence type="ECO:0000256" key="7">
    <source>
        <dbReference type="ARBA" id="ARBA00022975"/>
    </source>
</evidence>
<evidence type="ECO:0000256" key="6">
    <source>
        <dbReference type="ARBA" id="ARBA00022833"/>
    </source>
</evidence>
<dbReference type="GO" id="GO:0006221">
    <property type="term" value="P:pyrimidine nucleotide biosynthetic process"/>
    <property type="evidence" value="ECO:0007669"/>
    <property type="project" value="UniProtKB-KW"/>
</dbReference>
<evidence type="ECO:0000256" key="3">
    <source>
        <dbReference type="ARBA" id="ARBA00012860"/>
    </source>
</evidence>
<keyword evidence="6" id="KW-0862">Zinc</keyword>
<dbReference type="HAMAP" id="MF_00219">
    <property type="entry name" value="PyrC_classII"/>
    <property type="match status" value="1"/>
</dbReference>
<evidence type="ECO:0000313" key="11">
    <source>
        <dbReference type="Proteomes" id="UP001190700"/>
    </source>
</evidence>
<keyword evidence="5" id="KW-0378">Hydrolase</keyword>
<keyword evidence="4" id="KW-0479">Metal-binding</keyword>
<evidence type="ECO:0000256" key="9">
    <source>
        <dbReference type="ARBA" id="ARBA00069884"/>
    </source>
</evidence>
<dbReference type="Gene3D" id="3.20.20.140">
    <property type="entry name" value="Metal-dependent hydrolases"/>
    <property type="match status" value="1"/>
</dbReference>
<keyword evidence="11" id="KW-1185">Reference proteome</keyword>